<evidence type="ECO:0000313" key="2">
    <source>
        <dbReference type="Proteomes" id="UP001341840"/>
    </source>
</evidence>
<organism evidence="1 2">
    <name type="scientific">Stylosanthes scabra</name>
    <dbReference type="NCBI Taxonomy" id="79078"/>
    <lineage>
        <taxon>Eukaryota</taxon>
        <taxon>Viridiplantae</taxon>
        <taxon>Streptophyta</taxon>
        <taxon>Embryophyta</taxon>
        <taxon>Tracheophyta</taxon>
        <taxon>Spermatophyta</taxon>
        <taxon>Magnoliopsida</taxon>
        <taxon>eudicotyledons</taxon>
        <taxon>Gunneridae</taxon>
        <taxon>Pentapetalae</taxon>
        <taxon>rosids</taxon>
        <taxon>fabids</taxon>
        <taxon>Fabales</taxon>
        <taxon>Fabaceae</taxon>
        <taxon>Papilionoideae</taxon>
        <taxon>50 kb inversion clade</taxon>
        <taxon>dalbergioids sensu lato</taxon>
        <taxon>Dalbergieae</taxon>
        <taxon>Pterocarpus clade</taxon>
        <taxon>Stylosanthes</taxon>
    </lineage>
</organism>
<gene>
    <name evidence="1" type="ORF">PIB30_101857</name>
</gene>
<comment type="caution">
    <text evidence="1">The sequence shown here is derived from an EMBL/GenBank/DDBJ whole genome shotgun (WGS) entry which is preliminary data.</text>
</comment>
<proteinExistence type="predicted"/>
<dbReference type="Proteomes" id="UP001341840">
    <property type="component" value="Unassembled WGS sequence"/>
</dbReference>
<keyword evidence="2" id="KW-1185">Reference proteome</keyword>
<protein>
    <submittedName>
        <fullName evidence="1">Uncharacterized protein</fullName>
    </submittedName>
</protein>
<reference evidence="1 2" key="1">
    <citation type="journal article" date="2023" name="Plants (Basel)">
        <title>Bridging the Gap: Combining Genomics and Transcriptomics Approaches to Understand Stylosanthes scabra, an Orphan Legume from the Brazilian Caatinga.</title>
        <authorList>
            <person name="Ferreira-Neto J.R.C."/>
            <person name="da Silva M.D."/>
            <person name="Binneck E."/>
            <person name="de Melo N.F."/>
            <person name="da Silva R.H."/>
            <person name="de Melo A.L.T.M."/>
            <person name="Pandolfi V."/>
            <person name="Bustamante F.O."/>
            <person name="Brasileiro-Vidal A.C."/>
            <person name="Benko-Iseppon A.M."/>
        </authorList>
    </citation>
    <scope>NUCLEOTIDE SEQUENCE [LARGE SCALE GENOMIC DNA]</scope>
    <source>
        <tissue evidence="1">Leaves</tissue>
    </source>
</reference>
<accession>A0ABU6ZW51</accession>
<evidence type="ECO:0000313" key="1">
    <source>
        <dbReference type="EMBL" id="MED6226263.1"/>
    </source>
</evidence>
<dbReference type="EMBL" id="JASCZI010274903">
    <property type="protein sequence ID" value="MED6226263.1"/>
    <property type="molecule type" value="Genomic_DNA"/>
</dbReference>
<sequence>MSSPAIAEQCHLLRVAVISKLCSTAAITRSLHRGHRWCSRMSPELKEPRWFMAIPAASAKVGCCCLGLIAGVTVVGFPYDVVLLRLRVCLCSCCKGCGLILANFDKLR</sequence>
<name>A0ABU6ZW51_9FABA</name>